<keyword evidence="8" id="KW-0479">Metal-binding</keyword>
<evidence type="ECO:0000256" key="4">
    <source>
        <dbReference type="ARBA" id="ARBA00022692"/>
    </source>
</evidence>
<dbReference type="Pfam" id="PF00209">
    <property type="entry name" value="SNF"/>
    <property type="match status" value="1"/>
</dbReference>
<dbReference type="GO" id="GO:0046872">
    <property type="term" value="F:metal ion binding"/>
    <property type="evidence" value="ECO:0007669"/>
    <property type="project" value="UniProtKB-KW"/>
</dbReference>
<comment type="similarity">
    <text evidence="2">Belongs to the sodium:neurotransmitter symporter (SNF) (TC 2.A.22) family.</text>
</comment>
<protein>
    <recommendedName>
        <fullName evidence="13">Sodium-neurotransmitter symporter</fullName>
    </recommendedName>
</protein>
<keyword evidence="12" id="KW-1185">Reference proteome</keyword>
<feature type="transmembrane region" description="Helical" evidence="10">
    <location>
        <begin position="347"/>
        <end position="367"/>
    </location>
</feature>
<dbReference type="InterPro" id="IPR037272">
    <property type="entry name" value="SNS_sf"/>
</dbReference>
<feature type="transmembrane region" description="Helical" evidence="10">
    <location>
        <begin position="142"/>
        <end position="161"/>
    </location>
</feature>
<evidence type="ECO:0000313" key="11">
    <source>
        <dbReference type="EMBL" id="CAD7247125.1"/>
    </source>
</evidence>
<evidence type="ECO:0000256" key="8">
    <source>
        <dbReference type="PIRSR" id="PIRSR600175-1"/>
    </source>
</evidence>
<name>A0A7R8XCG7_9CRUS</name>
<dbReference type="GO" id="GO:0089718">
    <property type="term" value="P:amino acid import across plasma membrane"/>
    <property type="evidence" value="ECO:0007669"/>
    <property type="project" value="TreeGrafter"/>
</dbReference>
<keyword evidence="5" id="KW-0769">Symport</keyword>
<feature type="transmembrane region" description="Helical" evidence="10">
    <location>
        <begin position="299"/>
        <end position="320"/>
    </location>
</feature>
<evidence type="ECO:0000256" key="1">
    <source>
        <dbReference type="ARBA" id="ARBA00004141"/>
    </source>
</evidence>
<feature type="binding site" evidence="8">
    <location>
        <position position="324"/>
    </location>
    <ligand>
        <name>Na(+)</name>
        <dbReference type="ChEBI" id="CHEBI:29101"/>
        <label>1</label>
    </ligand>
</feature>
<organism evidence="11">
    <name type="scientific">Darwinula stevensoni</name>
    <dbReference type="NCBI Taxonomy" id="69355"/>
    <lineage>
        <taxon>Eukaryota</taxon>
        <taxon>Metazoa</taxon>
        <taxon>Ecdysozoa</taxon>
        <taxon>Arthropoda</taxon>
        <taxon>Crustacea</taxon>
        <taxon>Oligostraca</taxon>
        <taxon>Ostracoda</taxon>
        <taxon>Podocopa</taxon>
        <taxon>Podocopida</taxon>
        <taxon>Darwinulocopina</taxon>
        <taxon>Darwinuloidea</taxon>
        <taxon>Darwinulidae</taxon>
        <taxon>Darwinula</taxon>
    </lineage>
</organism>
<keyword evidence="6 10" id="KW-1133">Transmembrane helix</keyword>
<comment type="subcellular location">
    <subcellularLocation>
        <location evidence="1">Membrane</location>
        <topology evidence="1">Multi-pass membrane protein</topology>
    </subcellularLocation>
</comment>
<dbReference type="PRINTS" id="PR00176">
    <property type="entry name" value="NANEUSMPORT"/>
</dbReference>
<feature type="disulfide bond" evidence="9">
    <location>
        <begin position="68"/>
        <end position="78"/>
    </location>
</feature>
<evidence type="ECO:0000256" key="2">
    <source>
        <dbReference type="ARBA" id="ARBA00006459"/>
    </source>
</evidence>
<keyword evidence="9" id="KW-1015">Disulfide bond</keyword>
<feature type="transmembrane region" description="Helical" evidence="10">
    <location>
        <begin position="220"/>
        <end position="237"/>
    </location>
</feature>
<dbReference type="PANTHER" id="PTHR11616">
    <property type="entry name" value="SODIUM/CHLORIDE DEPENDENT TRANSPORTER"/>
    <property type="match status" value="1"/>
</dbReference>
<dbReference type="AlphaFoldDB" id="A0A7R8XCG7"/>
<dbReference type="GO" id="GO:0015187">
    <property type="term" value="F:glycine transmembrane transporter activity"/>
    <property type="evidence" value="ECO:0007669"/>
    <property type="project" value="TreeGrafter"/>
</dbReference>
<keyword evidence="8" id="KW-0915">Sodium</keyword>
<evidence type="ECO:0000256" key="3">
    <source>
        <dbReference type="ARBA" id="ARBA00022448"/>
    </source>
</evidence>
<dbReference type="PANTHER" id="PTHR11616:SF236">
    <property type="entry name" value="TRANSPORTER"/>
    <property type="match status" value="1"/>
</dbReference>
<dbReference type="GO" id="GO:0005283">
    <property type="term" value="F:amino acid:sodium symporter activity"/>
    <property type="evidence" value="ECO:0007669"/>
    <property type="project" value="TreeGrafter"/>
</dbReference>
<feature type="transmembrane region" description="Helical" evidence="10">
    <location>
        <begin position="379"/>
        <end position="401"/>
    </location>
</feature>
<evidence type="ECO:0000313" key="12">
    <source>
        <dbReference type="Proteomes" id="UP000677054"/>
    </source>
</evidence>
<feature type="binding site" evidence="8">
    <location>
        <position position="323"/>
    </location>
    <ligand>
        <name>Na(+)</name>
        <dbReference type="ChEBI" id="CHEBI:29101"/>
        <label>1</label>
    </ligand>
</feature>
<keyword evidence="4 10" id="KW-0812">Transmembrane</keyword>
<sequence>MYFMEVALGQYSQLGPISVWKLAPIAKGVGAAMVLISLLVSIYYNVIMGYTLFYIFASFRSEVPWAKCHEWWGADEHCYERDVNVTILPHCKTLIKKGLPFQPGIMVDDVFVPATLGRKYVLHLKPDGLDEPFQLGEIRWDLALCLLLSWIIVFLCLMKGVKSSGKVVYFTATFPYVILIALLVRGVSLEGAEKGIRALFIPKWEELLSIQVWRKAAEQMFFSLSVSWGGLIMFGSYNEFQNRVHIDAMIVSSLDFLTSIIAGVVVFSVLGHLAHVLQVDVFDVAQDGQGLAFVAYPEAIALLPIPQLWAVLFFFMLYTLGLDSEFAMLENLLTAISDEFPSTRKHRVYLCAIACIICFFLGLPCVTEAGQYVLDLMDTFGGGVGIMIIAVCELIGIMWIYGVRRFSDDLHFMLDLRPNIFIRASWLLISPLTLAVSLLTLLSLSSPLFLFRLHLGKCGKIGLDGRIDVKMYAARNLGNYEGLSDESWHQCNS</sequence>
<feature type="binding site" evidence="8">
    <location>
        <position position="223"/>
    </location>
    <ligand>
        <name>Na(+)</name>
        <dbReference type="ChEBI" id="CHEBI:29101"/>
        <label>1</label>
    </ligand>
</feature>
<evidence type="ECO:0000256" key="5">
    <source>
        <dbReference type="ARBA" id="ARBA00022847"/>
    </source>
</evidence>
<dbReference type="GO" id="GO:0005886">
    <property type="term" value="C:plasma membrane"/>
    <property type="evidence" value="ECO:0007669"/>
    <property type="project" value="TreeGrafter"/>
</dbReference>
<feature type="transmembrane region" description="Helical" evidence="10">
    <location>
        <begin position="29"/>
        <end position="57"/>
    </location>
</feature>
<dbReference type="SUPFAM" id="SSF161070">
    <property type="entry name" value="SNF-like"/>
    <property type="match status" value="1"/>
</dbReference>
<keyword evidence="7 10" id="KW-0472">Membrane</keyword>
<reference evidence="11" key="1">
    <citation type="submission" date="2020-11" db="EMBL/GenBank/DDBJ databases">
        <authorList>
            <person name="Tran Van P."/>
        </authorList>
    </citation>
    <scope>NUCLEOTIDE SEQUENCE</scope>
</reference>
<feature type="transmembrane region" description="Helical" evidence="10">
    <location>
        <begin position="257"/>
        <end position="278"/>
    </location>
</feature>
<evidence type="ECO:0008006" key="13">
    <source>
        <dbReference type="Google" id="ProtNLM"/>
    </source>
</evidence>
<dbReference type="OrthoDB" id="6581954at2759"/>
<evidence type="ECO:0000256" key="7">
    <source>
        <dbReference type="ARBA" id="ARBA00023136"/>
    </source>
</evidence>
<accession>A0A7R8XCG7</accession>
<feature type="transmembrane region" description="Helical" evidence="10">
    <location>
        <begin position="421"/>
        <end position="444"/>
    </location>
</feature>
<keyword evidence="3" id="KW-0813">Transport</keyword>
<proteinExistence type="inferred from homology"/>
<evidence type="ECO:0000256" key="6">
    <source>
        <dbReference type="ARBA" id="ARBA00022989"/>
    </source>
</evidence>
<dbReference type="EMBL" id="LR900867">
    <property type="protein sequence ID" value="CAD7247125.1"/>
    <property type="molecule type" value="Genomic_DNA"/>
</dbReference>
<dbReference type="Proteomes" id="UP000677054">
    <property type="component" value="Unassembled WGS sequence"/>
</dbReference>
<dbReference type="EMBL" id="CAJPEV010001350">
    <property type="protein sequence ID" value="CAG0892168.1"/>
    <property type="molecule type" value="Genomic_DNA"/>
</dbReference>
<dbReference type="PROSITE" id="PS50267">
    <property type="entry name" value="NA_NEUROTRAN_SYMP_3"/>
    <property type="match status" value="1"/>
</dbReference>
<dbReference type="InterPro" id="IPR000175">
    <property type="entry name" value="Na/ntran_symport"/>
</dbReference>
<evidence type="ECO:0000256" key="10">
    <source>
        <dbReference type="SAM" id="Phobius"/>
    </source>
</evidence>
<gene>
    <name evidence="11" type="ORF">DSTB1V02_LOCUS6963</name>
</gene>
<feature type="transmembrane region" description="Helical" evidence="10">
    <location>
        <begin position="167"/>
        <end position="187"/>
    </location>
</feature>
<feature type="binding site" evidence="8">
    <location>
        <position position="320"/>
    </location>
    <ligand>
        <name>Na(+)</name>
        <dbReference type="ChEBI" id="CHEBI:29101"/>
        <label>2</label>
    </ligand>
</feature>
<evidence type="ECO:0000256" key="9">
    <source>
        <dbReference type="PIRSR" id="PIRSR600175-2"/>
    </source>
</evidence>
<dbReference type="GO" id="GO:0015179">
    <property type="term" value="F:L-amino acid transmembrane transporter activity"/>
    <property type="evidence" value="ECO:0007669"/>
    <property type="project" value="TreeGrafter"/>
</dbReference>